<feature type="transmembrane region" description="Helical" evidence="1">
    <location>
        <begin position="33"/>
        <end position="60"/>
    </location>
</feature>
<dbReference type="InterPro" id="IPR025469">
    <property type="entry name" value="DUF4320"/>
</dbReference>
<protein>
    <recommendedName>
        <fullName evidence="4">DUF4320 family protein</fullName>
    </recommendedName>
</protein>
<dbReference type="Pfam" id="PF14208">
    <property type="entry name" value="DUF4320"/>
    <property type="match status" value="1"/>
</dbReference>
<dbReference type="AlphaFoldDB" id="A0A1Q8QVP1"/>
<evidence type="ECO:0000313" key="3">
    <source>
        <dbReference type="Proteomes" id="UP000186102"/>
    </source>
</evidence>
<dbReference type="Proteomes" id="UP000186102">
    <property type="component" value="Unassembled WGS sequence"/>
</dbReference>
<evidence type="ECO:0000313" key="2">
    <source>
        <dbReference type="EMBL" id="OLN31405.1"/>
    </source>
</evidence>
<comment type="caution">
    <text evidence="2">The sequence shown here is derived from an EMBL/GenBank/DDBJ whole genome shotgun (WGS) entry which is preliminary data.</text>
</comment>
<evidence type="ECO:0000256" key="1">
    <source>
        <dbReference type="SAM" id="Phobius"/>
    </source>
</evidence>
<keyword evidence="3" id="KW-1185">Reference proteome</keyword>
<organism evidence="2 3">
    <name type="scientific">Desulfosporosinus metallidurans</name>
    <dbReference type="NCBI Taxonomy" id="1888891"/>
    <lineage>
        <taxon>Bacteria</taxon>
        <taxon>Bacillati</taxon>
        <taxon>Bacillota</taxon>
        <taxon>Clostridia</taxon>
        <taxon>Eubacteriales</taxon>
        <taxon>Desulfitobacteriaceae</taxon>
        <taxon>Desulfosporosinus</taxon>
    </lineage>
</organism>
<gene>
    <name evidence="2" type="ORF">DSOL_2744</name>
</gene>
<keyword evidence="1" id="KW-1133">Transmembrane helix</keyword>
<dbReference type="RefSeq" id="WP_075365308.1">
    <property type="nucleotide sequence ID" value="NZ_MLBF01000019.1"/>
</dbReference>
<accession>A0A1Q8QVP1</accession>
<proteinExistence type="predicted"/>
<keyword evidence="1" id="KW-0812">Transmembrane</keyword>
<sequence>MNRQCRSLWGRCSPPFSLKKALVNRKGSAYYELIIKTLVVITLMATVMSFLSIFTTYLSLNQVCRRVVRVIELEGQVSDNVYDVFYRLKEQTGLSPEMSIGDVNYCDEQNQKIQLRDTFTVKMKYNYAFTVFRPSSSPPVQIIIPMEVRITGMSEKYWKLLE</sequence>
<dbReference type="EMBL" id="MLBF01000019">
    <property type="protein sequence ID" value="OLN31405.1"/>
    <property type="molecule type" value="Genomic_DNA"/>
</dbReference>
<name>A0A1Q8QVP1_9FIRM</name>
<keyword evidence="1" id="KW-0472">Membrane</keyword>
<dbReference type="OrthoDB" id="1796459at2"/>
<reference evidence="2 3" key="1">
    <citation type="submission" date="2016-09" db="EMBL/GenBank/DDBJ databases">
        <title>Complete genome of Desulfosporosinus sp. OL.</title>
        <authorList>
            <person name="Mardanov A."/>
            <person name="Beletsky A."/>
            <person name="Panova A."/>
            <person name="Karnachuk O."/>
            <person name="Ravin N."/>
        </authorList>
    </citation>
    <scope>NUCLEOTIDE SEQUENCE [LARGE SCALE GENOMIC DNA]</scope>
    <source>
        <strain evidence="2 3">OL</strain>
    </source>
</reference>
<evidence type="ECO:0008006" key="4">
    <source>
        <dbReference type="Google" id="ProtNLM"/>
    </source>
</evidence>
<dbReference type="STRING" id="1888891.DSOL_2744"/>